<evidence type="ECO:0000313" key="1">
    <source>
        <dbReference type="EMBL" id="TVY83561.1"/>
    </source>
</evidence>
<proteinExistence type="predicted"/>
<dbReference type="EMBL" id="QGMK01000178">
    <property type="protein sequence ID" value="TVY83561.1"/>
    <property type="molecule type" value="Genomic_DNA"/>
</dbReference>
<sequence>MASISPEKPEILLLCLASQSYLDQQYDALFFHMGNGAHLKRAKTAGGAIKYLESNSPKVIIATDEGLALPKNKPVFDKIVPFVQNGGLLIVGLHFPTFIYLDKFGSFFGAFGLPWISSDYTRATFKFNAASKRPTELPMPAPYYMKALHVKNARPEEKIFVPVTEAETSSSVIPAAYLEKTQAAVVGAKVGEGYVAYVGDVNGSKESNTIILSLCGIESA</sequence>
<evidence type="ECO:0000313" key="2">
    <source>
        <dbReference type="Proteomes" id="UP000469558"/>
    </source>
</evidence>
<dbReference type="OrthoDB" id="245563at2759"/>
<gene>
    <name evidence="1" type="ORF">LSUE1_G003606</name>
</gene>
<dbReference type="AlphaFoldDB" id="A0A8T9CDD7"/>
<name>A0A8T9CDD7_9HELO</name>
<reference evidence="1 2" key="1">
    <citation type="submission" date="2018-05" db="EMBL/GenBank/DDBJ databases">
        <title>Genome sequencing and assembly of the regulated plant pathogen Lachnellula willkommii and related sister species for the development of diagnostic species identification markers.</title>
        <authorList>
            <person name="Giroux E."/>
            <person name="Bilodeau G."/>
        </authorList>
    </citation>
    <scope>NUCLEOTIDE SEQUENCE [LARGE SCALE GENOMIC DNA]</scope>
    <source>
        <strain evidence="1 2">CBS 268.59</strain>
    </source>
</reference>
<protein>
    <submittedName>
        <fullName evidence="1">Uncharacterized protein</fullName>
    </submittedName>
</protein>
<comment type="caution">
    <text evidence="1">The sequence shown here is derived from an EMBL/GenBank/DDBJ whole genome shotgun (WGS) entry which is preliminary data.</text>
</comment>
<accession>A0A8T9CDD7</accession>
<dbReference type="Proteomes" id="UP000469558">
    <property type="component" value="Unassembled WGS sequence"/>
</dbReference>
<organism evidence="1 2">
    <name type="scientific">Lachnellula suecica</name>
    <dbReference type="NCBI Taxonomy" id="602035"/>
    <lineage>
        <taxon>Eukaryota</taxon>
        <taxon>Fungi</taxon>
        <taxon>Dikarya</taxon>
        <taxon>Ascomycota</taxon>
        <taxon>Pezizomycotina</taxon>
        <taxon>Leotiomycetes</taxon>
        <taxon>Helotiales</taxon>
        <taxon>Lachnaceae</taxon>
        <taxon>Lachnellula</taxon>
    </lineage>
</organism>
<keyword evidence="2" id="KW-1185">Reference proteome</keyword>